<dbReference type="NCBIfam" id="TIGR01682">
    <property type="entry name" value="moaD"/>
    <property type="match status" value="1"/>
</dbReference>
<dbReference type="InterPro" id="IPR003749">
    <property type="entry name" value="ThiS/MoaD-like"/>
</dbReference>
<comment type="caution">
    <text evidence="4">The sequence shown here is derived from an EMBL/GenBank/DDBJ whole genome shotgun (WGS) entry which is preliminary data.</text>
</comment>
<dbReference type="Gene3D" id="3.10.20.30">
    <property type="match status" value="1"/>
</dbReference>
<dbReference type="PANTHER" id="PTHR33359">
    <property type="entry name" value="MOLYBDOPTERIN SYNTHASE SULFUR CARRIER SUBUNIT"/>
    <property type="match status" value="1"/>
</dbReference>
<dbReference type="PANTHER" id="PTHR33359:SF1">
    <property type="entry name" value="MOLYBDOPTERIN SYNTHASE SULFUR CARRIER SUBUNIT"/>
    <property type="match status" value="1"/>
</dbReference>
<accession>A0ABV9NPL8</accession>
<keyword evidence="5" id="KW-1185">Reference proteome</keyword>
<sequence length="78" mass="8485">MITILLFAGMKEAAGTDKLTMDREQVSVAEVRQFVKETYPAIPGTERAMAAVNEEFVPDQELIRDGDTIAFIPPVSGG</sequence>
<protein>
    <recommendedName>
        <fullName evidence="3">Molybdopterin synthase sulfur carrier subunit</fullName>
    </recommendedName>
</protein>
<dbReference type="EMBL" id="JBHSGK010000003">
    <property type="protein sequence ID" value="MFC4735323.1"/>
    <property type="molecule type" value="Genomic_DNA"/>
</dbReference>
<dbReference type="Proteomes" id="UP001595896">
    <property type="component" value="Unassembled WGS sequence"/>
</dbReference>
<dbReference type="InterPro" id="IPR012675">
    <property type="entry name" value="Beta-grasp_dom_sf"/>
</dbReference>
<evidence type="ECO:0000313" key="4">
    <source>
        <dbReference type="EMBL" id="MFC4735323.1"/>
    </source>
</evidence>
<dbReference type="Pfam" id="PF02597">
    <property type="entry name" value="ThiS"/>
    <property type="match status" value="1"/>
</dbReference>
<dbReference type="RefSeq" id="WP_377907950.1">
    <property type="nucleotide sequence ID" value="NZ_JBHSGK010000003.1"/>
</dbReference>
<evidence type="ECO:0000256" key="3">
    <source>
        <dbReference type="ARBA" id="ARBA00024247"/>
    </source>
</evidence>
<evidence type="ECO:0000313" key="5">
    <source>
        <dbReference type="Proteomes" id="UP001595896"/>
    </source>
</evidence>
<name>A0ABV9NPL8_9BACI</name>
<keyword evidence="1" id="KW-0547">Nucleotide-binding</keyword>
<dbReference type="SUPFAM" id="SSF54285">
    <property type="entry name" value="MoaD/ThiS"/>
    <property type="match status" value="1"/>
</dbReference>
<organism evidence="4 5">
    <name type="scientific">Bacillus daqingensis</name>
    <dbReference type="NCBI Taxonomy" id="872396"/>
    <lineage>
        <taxon>Bacteria</taxon>
        <taxon>Bacillati</taxon>
        <taxon>Bacillota</taxon>
        <taxon>Bacilli</taxon>
        <taxon>Bacillales</taxon>
        <taxon>Bacillaceae</taxon>
        <taxon>Bacillus</taxon>
    </lineage>
</organism>
<dbReference type="InterPro" id="IPR044672">
    <property type="entry name" value="MOCS2A"/>
</dbReference>
<evidence type="ECO:0000256" key="1">
    <source>
        <dbReference type="ARBA" id="ARBA00022741"/>
    </source>
</evidence>
<proteinExistence type="inferred from homology"/>
<comment type="similarity">
    <text evidence="2">Belongs to the MoaD family.</text>
</comment>
<gene>
    <name evidence="4" type="primary">moaD</name>
    <name evidence="4" type="ORF">ACFO4L_01880</name>
</gene>
<dbReference type="InterPro" id="IPR016155">
    <property type="entry name" value="Mopterin_synth/thiamin_S_b"/>
</dbReference>
<evidence type="ECO:0000256" key="2">
    <source>
        <dbReference type="ARBA" id="ARBA00024200"/>
    </source>
</evidence>
<dbReference type="CDD" id="cd00754">
    <property type="entry name" value="Ubl_MoaD"/>
    <property type="match status" value="1"/>
</dbReference>
<reference evidence="5" key="1">
    <citation type="journal article" date="2019" name="Int. J. Syst. Evol. Microbiol.">
        <title>The Global Catalogue of Microorganisms (GCM) 10K type strain sequencing project: providing services to taxonomists for standard genome sequencing and annotation.</title>
        <authorList>
            <consortium name="The Broad Institute Genomics Platform"/>
            <consortium name="The Broad Institute Genome Sequencing Center for Infectious Disease"/>
            <person name="Wu L."/>
            <person name="Ma J."/>
        </authorList>
    </citation>
    <scope>NUCLEOTIDE SEQUENCE [LARGE SCALE GENOMIC DNA]</scope>
    <source>
        <strain evidence="5">JCM 12165</strain>
    </source>
</reference>